<feature type="region of interest" description="Disordered" evidence="1">
    <location>
        <begin position="135"/>
        <end position="176"/>
    </location>
</feature>
<sequence length="235" mass="26858">MPLKKEAMISNPELIHYACIARSETILGQHQSEKEPNMEALAAQCVAQAPPNHTLFSHTVHNRTYTFLIDPPFVFFAISHHSLLKSQTLPFLHRIRSSFRQTLPPSSNNNHHFAPLSFQSQFTSIFQNALHHHHHHHHHQLQASPPPPPPPPLNPPPQGLKKKKRPNDAPGTLDVSDDVVSLKPHHQPLNYNHSNKAKHVWKKHVWVLLILDLFVCAVLFVIWLWVCSGFKCMAY</sequence>
<dbReference type="PANTHER" id="PTHR47461">
    <property type="entry name" value="PHYTOLONGIN PHYL1.2"/>
    <property type="match status" value="1"/>
</dbReference>
<feature type="transmembrane region" description="Helical" evidence="2">
    <location>
        <begin position="205"/>
        <end position="226"/>
    </location>
</feature>
<dbReference type="EMBL" id="QZWG01000006">
    <property type="protein sequence ID" value="RZC07244.1"/>
    <property type="molecule type" value="Genomic_DNA"/>
</dbReference>
<proteinExistence type="predicted"/>
<organism evidence="3 4">
    <name type="scientific">Glycine soja</name>
    <name type="common">Wild soybean</name>
    <dbReference type="NCBI Taxonomy" id="3848"/>
    <lineage>
        <taxon>Eukaryota</taxon>
        <taxon>Viridiplantae</taxon>
        <taxon>Streptophyta</taxon>
        <taxon>Embryophyta</taxon>
        <taxon>Tracheophyta</taxon>
        <taxon>Spermatophyta</taxon>
        <taxon>Magnoliopsida</taxon>
        <taxon>eudicotyledons</taxon>
        <taxon>Gunneridae</taxon>
        <taxon>Pentapetalae</taxon>
        <taxon>rosids</taxon>
        <taxon>fabids</taxon>
        <taxon>Fabales</taxon>
        <taxon>Fabaceae</taxon>
        <taxon>Papilionoideae</taxon>
        <taxon>50 kb inversion clade</taxon>
        <taxon>NPAAA clade</taxon>
        <taxon>indigoferoid/millettioid clade</taxon>
        <taxon>Phaseoleae</taxon>
        <taxon>Glycine</taxon>
        <taxon>Glycine subgen. Soja</taxon>
    </lineage>
</organism>
<dbReference type="AlphaFoldDB" id="A0A445K8W3"/>
<evidence type="ECO:0000313" key="3">
    <source>
        <dbReference type="EMBL" id="RZC07244.1"/>
    </source>
</evidence>
<keyword evidence="2" id="KW-0812">Transmembrane</keyword>
<dbReference type="InterPro" id="IPR011012">
    <property type="entry name" value="Longin-like_dom_sf"/>
</dbReference>
<keyword evidence="4" id="KW-1185">Reference proteome</keyword>
<dbReference type="GO" id="GO:0016020">
    <property type="term" value="C:membrane"/>
    <property type="evidence" value="ECO:0007669"/>
    <property type="project" value="InterPro"/>
</dbReference>
<comment type="caution">
    <text evidence="3">The sequence shown here is derived from an EMBL/GenBank/DDBJ whole genome shotgun (WGS) entry which is preliminary data.</text>
</comment>
<evidence type="ECO:0000256" key="1">
    <source>
        <dbReference type="SAM" id="MobiDB-lite"/>
    </source>
</evidence>
<accession>A0A445K8W3</accession>
<evidence type="ECO:0000313" key="4">
    <source>
        <dbReference type="Proteomes" id="UP000289340"/>
    </source>
</evidence>
<gene>
    <name evidence="3" type="ORF">D0Y65_014551</name>
</gene>
<keyword evidence="2" id="KW-1133">Transmembrane helix</keyword>
<dbReference type="Gene3D" id="3.30.450.50">
    <property type="entry name" value="Longin domain"/>
    <property type="match status" value="1"/>
</dbReference>
<dbReference type="InterPro" id="IPR044783">
    <property type="entry name" value="PHYL"/>
</dbReference>
<dbReference type="SUPFAM" id="SSF64356">
    <property type="entry name" value="SNARE-like"/>
    <property type="match status" value="1"/>
</dbReference>
<dbReference type="Proteomes" id="UP000289340">
    <property type="component" value="Chromosome 6"/>
</dbReference>
<name>A0A445K8W3_GLYSO</name>
<feature type="compositionally biased region" description="Pro residues" evidence="1">
    <location>
        <begin position="144"/>
        <end position="158"/>
    </location>
</feature>
<protein>
    <submittedName>
        <fullName evidence="3">Phytolongin Phyl2.2</fullName>
    </submittedName>
</protein>
<keyword evidence="2" id="KW-0472">Membrane</keyword>
<dbReference type="Gramene" id="XM_028380322.1">
    <property type="protein sequence ID" value="XP_028236123.1"/>
    <property type="gene ID" value="LOC114415561"/>
</dbReference>
<reference evidence="3 4" key="1">
    <citation type="submission" date="2018-09" db="EMBL/GenBank/DDBJ databases">
        <title>A high-quality reference genome of wild soybean provides a powerful tool to mine soybean genomes.</title>
        <authorList>
            <person name="Xie M."/>
            <person name="Chung C.Y.L."/>
            <person name="Li M.-W."/>
            <person name="Wong F.-L."/>
            <person name="Chan T.-F."/>
            <person name="Lam H.-M."/>
        </authorList>
    </citation>
    <scope>NUCLEOTIDE SEQUENCE [LARGE SCALE GENOMIC DNA]</scope>
    <source>
        <strain evidence="4">cv. W05</strain>
        <tissue evidence="3">Hypocotyl of etiolated seedlings</tissue>
    </source>
</reference>
<evidence type="ECO:0000256" key="2">
    <source>
        <dbReference type="SAM" id="Phobius"/>
    </source>
</evidence>
<dbReference type="PANTHER" id="PTHR47461:SF3">
    <property type="entry name" value="PHYTOLONGIN PHYL2.2"/>
    <property type="match status" value="1"/>
</dbReference>